<dbReference type="EMBL" id="CP066831">
    <property type="protein sequence ID" value="QQM45126.1"/>
    <property type="molecule type" value="Genomic_DNA"/>
</dbReference>
<sequence length="65" mass="7357">MEIPGYLTTDQAAERLGVNRQSVYNLANRAPDFPKPVKVGRASLWPEAAVDEWRAKHPARQRKAK</sequence>
<protein>
    <submittedName>
        <fullName evidence="2">Helix-turn-helix domain-containing protein</fullName>
    </submittedName>
</protein>
<feature type="domain" description="Helix-turn-helix" evidence="1">
    <location>
        <begin position="6"/>
        <end position="57"/>
    </location>
</feature>
<evidence type="ECO:0000259" key="1">
    <source>
        <dbReference type="Pfam" id="PF12728"/>
    </source>
</evidence>
<dbReference type="InterPro" id="IPR041657">
    <property type="entry name" value="HTH_17"/>
</dbReference>
<dbReference type="AlphaFoldDB" id="A0A7T7L286"/>
<gene>
    <name evidence="2" type="ORF">JEQ17_40840</name>
</gene>
<keyword evidence="3" id="KW-1185">Reference proteome</keyword>
<reference evidence="2 3" key="1">
    <citation type="submission" date="2020-12" db="EMBL/GenBank/DDBJ databases">
        <title>A novel species.</title>
        <authorList>
            <person name="Li K."/>
        </authorList>
    </citation>
    <scope>NUCLEOTIDE SEQUENCE [LARGE SCALE GENOMIC DNA]</scope>
    <source>
        <strain evidence="2 3">ZYC-3</strain>
    </source>
</reference>
<proteinExistence type="predicted"/>
<dbReference type="Proteomes" id="UP000595636">
    <property type="component" value="Chromosome"/>
</dbReference>
<dbReference type="RefSeq" id="WP_200399935.1">
    <property type="nucleotide sequence ID" value="NZ_CP066831.1"/>
</dbReference>
<organism evidence="2 3">
    <name type="scientific">Streptomyces liliifuscus</name>
    <dbReference type="NCBI Taxonomy" id="2797636"/>
    <lineage>
        <taxon>Bacteria</taxon>
        <taxon>Bacillati</taxon>
        <taxon>Actinomycetota</taxon>
        <taxon>Actinomycetes</taxon>
        <taxon>Kitasatosporales</taxon>
        <taxon>Streptomycetaceae</taxon>
        <taxon>Streptomyces</taxon>
    </lineage>
</organism>
<dbReference type="Pfam" id="PF12728">
    <property type="entry name" value="HTH_17"/>
    <property type="match status" value="1"/>
</dbReference>
<evidence type="ECO:0000313" key="2">
    <source>
        <dbReference type="EMBL" id="QQM45126.1"/>
    </source>
</evidence>
<evidence type="ECO:0000313" key="3">
    <source>
        <dbReference type="Proteomes" id="UP000595636"/>
    </source>
</evidence>
<dbReference type="KEGG" id="slf:JEQ17_40840"/>
<dbReference type="SUPFAM" id="SSF46955">
    <property type="entry name" value="Putative DNA-binding domain"/>
    <property type="match status" value="1"/>
</dbReference>
<accession>A0A7T7L286</accession>
<dbReference type="Gene3D" id="1.10.238.160">
    <property type="match status" value="1"/>
</dbReference>
<dbReference type="InterPro" id="IPR009061">
    <property type="entry name" value="DNA-bd_dom_put_sf"/>
</dbReference>
<name>A0A7T7L286_9ACTN</name>